<feature type="region of interest" description="Disordered" evidence="8">
    <location>
        <begin position="401"/>
        <end position="443"/>
    </location>
</feature>
<accession>A0A164SAH9</accession>
<name>A0A164SAH9_9CRUS</name>
<dbReference type="Gene3D" id="2.60.120.1190">
    <property type="match status" value="1"/>
</dbReference>
<feature type="compositionally biased region" description="Pro residues" evidence="8">
    <location>
        <begin position="184"/>
        <end position="202"/>
    </location>
</feature>
<dbReference type="InterPro" id="IPR048525">
    <property type="entry name" value="DDR1-2_DS-like"/>
</dbReference>
<proteinExistence type="predicted"/>
<dbReference type="EMBL" id="LRGB01002070">
    <property type="protein sequence ID" value="KZS09419.1"/>
    <property type="molecule type" value="Genomic_DNA"/>
</dbReference>
<keyword evidence="7" id="KW-0325">Glycoprotein</keyword>
<sequence>MPQGDQRGAGWQFYDASYDGIWDGSLLRQGLGQLTDGKLGPDNFKASYYDQDRGWVGWRNDSRNGQPVEIVFEFDTVRDFTSLSIFANNQFTKDVQIFSEMQVHFSVGGQVYPGEPIIYRPPEDRIFENSRNISIKLHHRVGRYVKLRLSFPAPPARWILISEVSFRSEVAARNYTTEVDGSPVTPPAAPPNPPVSNLPLPPTGHEVGINAGSSDQTNGNEHDQSLSGSPLPDKANWASQVGSQPSPRLLDGSVGEHHEDQLLQHHRGKIYNKNNSLPYGNIGADLSRSDAASQYLLPHSPASAHLTRTEYQEPYHALRFSPYYSYSTLLLAGTEGALKKANTSADTYDYAVPDVSGISSCSTAHQPLLIQPSLQKQHHPLKPKLPVASPPPHAIEIDTLASSSHSTTTTGSASSASVRLGGSKNNNQIGHLNGISESSPLKK</sequence>
<feature type="domain" description="Discoidin" evidence="9">
    <location>
        <begin position="1"/>
        <end position="168"/>
    </location>
</feature>
<dbReference type="GO" id="GO:0016020">
    <property type="term" value="C:membrane"/>
    <property type="evidence" value="ECO:0007669"/>
    <property type="project" value="UniProtKB-SubCell"/>
</dbReference>
<dbReference type="AlphaFoldDB" id="A0A164SAH9"/>
<evidence type="ECO:0000256" key="2">
    <source>
        <dbReference type="ARBA" id="ARBA00022692"/>
    </source>
</evidence>
<reference evidence="10 11" key="1">
    <citation type="submission" date="2016-03" db="EMBL/GenBank/DDBJ databases">
        <title>EvidentialGene: Evidence-directed Construction of Genes on Genomes.</title>
        <authorList>
            <person name="Gilbert D.G."/>
            <person name="Choi J.-H."/>
            <person name="Mockaitis K."/>
            <person name="Colbourne J."/>
            <person name="Pfrender M."/>
        </authorList>
    </citation>
    <scope>NUCLEOTIDE SEQUENCE [LARGE SCALE GENOMIC DNA]</scope>
    <source>
        <strain evidence="10 11">Xinb3</strain>
        <tissue evidence="10">Complete organism</tissue>
    </source>
</reference>
<evidence type="ECO:0000256" key="6">
    <source>
        <dbReference type="ARBA" id="ARBA00023157"/>
    </source>
</evidence>
<feature type="compositionally biased region" description="Low complexity" evidence="8">
    <location>
        <begin position="401"/>
        <end position="417"/>
    </location>
</feature>
<keyword evidence="6" id="KW-1015">Disulfide bond</keyword>
<dbReference type="Pfam" id="PF21114">
    <property type="entry name" value="DDR1-2_DS-like"/>
    <property type="match status" value="1"/>
</dbReference>
<feature type="region of interest" description="Disordered" evidence="8">
    <location>
        <begin position="177"/>
        <end position="253"/>
    </location>
</feature>
<keyword evidence="11" id="KW-1185">Reference proteome</keyword>
<feature type="compositionally biased region" description="Polar residues" evidence="8">
    <location>
        <begin position="423"/>
        <end position="443"/>
    </location>
</feature>
<gene>
    <name evidence="10" type="ORF">APZ42_026368</name>
</gene>
<evidence type="ECO:0000256" key="3">
    <source>
        <dbReference type="ARBA" id="ARBA00022729"/>
    </source>
</evidence>
<keyword evidence="5" id="KW-0472">Membrane</keyword>
<keyword evidence="2" id="KW-0812">Transmembrane</keyword>
<evidence type="ECO:0000256" key="1">
    <source>
        <dbReference type="ARBA" id="ARBA00004479"/>
    </source>
</evidence>
<protein>
    <submittedName>
        <fullName evidence="10">Discoidin domain-containing receptor 2</fullName>
    </submittedName>
</protein>
<evidence type="ECO:0000256" key="4">
    <source>
        <dbReference type="ARBA" id="ARBA00022989"/>
    </source>
</evidence>
<evidence type="ECO:0000256" key="7">
    <source>
        <dbReference type="ARBA" id="ARBA00023180"/>
    </source>
</evidence>
<evidence type="ECO:0000313" key="11">
    <source>
        <dbReference type="Proteomes" id="UP000076858"/>
    </source>
</evidence>
<feature type="non-terminal residue" evidence="10">
    <location>
        <position position="443"/>
    </location>
</feature>
<keyword evidence="3" id="KW-0732">Signal</keyword>
<keyword evidence="10" id="KW-0675">Receptor</keyword>
<dbReference type="Proteomes" id="UP000076858">
    <property type="component" value="Unassembled WGS sequence"/>
</dbReference>
<keyword evidence="4" id="KW-1133">Transmembrane helix</keyword>
<evidence type="ECO:0000256" key="5">
    <source>
        <dbReference type="ARBA" id="ARBA00023136"/>
    </source>
</evidence>
<feature type="compositionally biased region" description="Polar residues" evidence="8">
    <location>
        <begin position="237"/>
        <end position="246"/>
    </location>
</feature>
<evidence type="ECO:0000313" key="10">
    <source>
        <dbReference type="EMBL" id="KZS09419.1"/>
    </source>
</evidence>
<comment type="caution">
    <text evidence="10">The sequence shown here is derived from an EMBL/GenBank/DDBJ whole genome shotgun (WGS) entry which is preliminary data.</text>
</comment>
<organism evidence="10 11">
    <name type="scientific">Daphnia magna</name>
    <dbReference type="NCBI Taxonomy" id="35525"/>
    <lineage>
        <taxon>Eukaryota</taxon>
        <taxon>Metazoa</taxon>
        <taxon>Ecdysozoa</taxon>
        <taxon>Arthropoda</taxon>
        <taxon>Crustacea</taxon>
        <taxon>Branchiopoda</taxon>
        <taxon>Diplostraca</taxon>
        <taxon>Cladocera</taxon>
        <taxon>Anomopoda</taxon>
        <taxon>Daphniidae</taxon>
        <taxon>Daphnia</taxon>
    </lineage>
</organism>
<comment type="subcellular location">
    <subcellularLocation>
        <location evidence="1">Membrane</location>
        <topology evidence="1">Single-pass type I membrane protein</topology>
    </subcellularLocation>
</comment>
<evidence type="ECO:0000256" key="8">
    <source>
        <dbReference type="SAM" id="MobiDB-lite"/>
    </source>
</evidence>
<evidence type="ECO:0000259" key="9">
    <source>
        <dbReference type="Pfam" id="PF21114"/>
    </source>
</evidence>